<feature type="region of interest" description="Disordered" evidence="1">
    <location>
        <begin position="1"/>
        <end position="37"/>
    </location>
</feature>
<dbReference type="AlphaFoldDB" id="A0A6J0IL95"/>
<evidence type="ECO:0000313" key="3">
    <source>
        <dbReference type="Proteomes" id="UP000504624"/>
    </source>
</evidence>
<proteinExistence type="predicted"/>
<dbReference type="GeneID" id="108505350"/>
<dbReference type="GO" id="GO:0043130">
    <property type="term" value="F:ubiquitin binding"/>
    <property type="evidence" value="ECO:0007669"/>
    <property type="project" value="InterPro"/>
</dbReference>
<evidence type="ECO:0000259" key="2">
    <source>
        <dbReference type="PROSITE" id="PS51906"/>
    </source>
</evidence>
<sequence length="298" mass="32047">MGEEGAAKLRLKPRAAPPARGPETPPRRPTSTDRCPWFEKEDLNEPEKTWVLLLKDISQDLHCTNWDTVPSLPQFLEKGAEEESPAHQEIFTAGMRDFPWVPFPPFHTEQCLNPKDFSSQSNESHTGWGQADKLPSLSPTAEETCRGTSTDRGKPAAGGGTKGISDLGVSPEPRQLPGHRSSAQPLAQGSGRASSPRQHHTGAAQSRGGRREKGGKELQPQEGKVPAGQDRAVPGEEPPGSIPGAGSFEEKVENQSGGSSALDSCPMCLMQFSGTLSQLDIDGHLARCLSESADDVMW</sequence>
<dbReference type="RefSeq" id="XP_017686749.1">
    <property type="nucleotide sequence ID" value="XM_017831260.1"/>
</dbReference>
<feature type="compositionally biased region" description="Pro residues" evidence="1">
    <location>
        <begin position="15"/>
        <end position="28"/>
    </location>
</feature>
<protein>
    <submittedName>
        <fullName evidence="4">Fanconi anemia core complex-associated protein 20</fullName>
    </submittedName>
</protein>
<dbReference type="InterPro" id="IPR052689">
    <property type="entry name" value="FA_core_complex_assoc"/>
</dbReference>
<gene>
    <name evidence="4" type="primary">FAAP20</name>
</gene>
<name>A0A6J0IL95_9PASS</name>
<organism evidence="3 4">
    <name type="scientific">Lepidothrix coronata</name>
    <name type="common">blue-crowned manakin</name>
    <dbReference type="NCBI Taxonomy" id="321398"/>
    <lineage>
        <taxon>Eukaryota</taxon>
        <taxon>Metazoa</taxon>
        <taxon>Chordata</taxon>
        <taxon>Craniata</taxon>
        <taxon>Vertebrata</taxon>
        <taxon>Euteleostomi</taxon>
        <taxon>Archelosauria</taxon>
        <taxon>Archosauria</taxon>
        <taxon>Dinosauria</taxon>
        <taxon>Saurischia</taxon>
        <taxon>Theropoda</taxon>
        <taxon>Coelurosauria</taxon>
        <taxon>Aves</taxon>
        <taxon>Neognathae</taxon>
        <taxon>Neoaves</taxon>
        <taxon>Telluraves</taxon>
        <taxon>Australaves</taxon>
        <taxon>Passeriformes</taxon>
        <taxon>Pipridae</taxon>
        <taxon>Lepidothrix</taxon>
    </lineage>
</organism>
<keyword evidence="3" id="KW-1185">Reference proteome</keyword>
<dbReference type="Proteomes" id="UP000504624">
    <property type="component" value="Unplaced"/>
</dbReference>
<evidence type="ECO:0000313" key="4">
    <source>
        <dbReference type="RefSeq" id="XP_017686749.1"/>
    </source>
</evidence>
<dbReference type="GO" id="GO:0043240">
    <property type="term" value="C:Fanconi anaemia nuclear complex"/>
    <property type="evidence" value="ECO:0007669"/>
    <property type="project" value="TreeGrafter"/>
</dbReference>
<dbReference type="PROSITE" id="PS51906">
    <property type="entry name" value="ZF_UBZ2"/>
    <property type="match status" value="1"/>
</dbReference>
<feature type="region of interest" description="Disordered" evidence="1">
    <location>
        <begin position="102"/>
        <end position="263"/>
    </location>
</feature>
<evidence type="ECO:0000256" key="1">
    <source>
        <dbReference type="SAM" id="MobiDB-lite"/>
    </source>
</evidence>
<feature type="domain" description="UBZ2-type" evidence="2">
    <location>
        <begin position="262"/>
        <end position="298"/>
    </location>
</feature>
<feature type="compositionally biased region" description="Basic and acidic residues" evidence="1">
    <location>
        <begin position="143"/>
        <end position="154"/>
    </location>
</feature>
<dbReference type="CTD" id="199990"/>
<dbReference type="Pfam" id="PF15750">
    <property type="entry name" value="UBZ_FAAP20"/>
    <property type="match status" value="1"/>
</dbReference>
<reference evidence="4" key="1">
    <citation type="submission" date="2025-08" db="UniProtKB">
        <authorList>
            <consortium name="RefSeq"/>
        </authorList>
    </citation>
    <scope>IDENTIFICATION</scope>
</reference>
<dbReference type="Pfam" id="PF15751">
    <property type="entry name" value="FANCA_interact"/>
    <property type="match status" value="1"/>
</dbReference>
<dbReference type="PANTHER" id="PTHR37862">
    <property type="entry name" value="FANCONI ANEMIA CORE COMPLEX-ASSOCIATED PROTEIN 20"/>
    <property type="match status" value="1"/>
</dbReference>
<feature type="compositionally biased region" description="Polar residues" evidence="1">
    <location>
        <begin position="116"/>
        <end position="127"/>
    </location>
</feature>
<dbReference type="OrthoDB" id="10063431at2759"/>
<dbReference type="InterPro" id="IPR031490">
    <property type="entry name" value="UBZ2_FAAP20"/>
</dbReference>
<dbReference type="PANTHER" id="PTHR37862:SF1">
    <property type="entry name" value="FANCONI ANEMIA CORE COMPLEX-ASSOCIATED PROTEIN 20"/>
    <property type="match status" value="1"/>
</dbReference>
<accession>A0A6J0IL95</accession>
<dbReference type="InterPro" id="IPR031491">
    <property type="entry name" value="FANCA_interact"/>
</dbReference>
<feature type="compositionally biased region" description="Polar residues" evidence="1">
    <location>
        <begin position="181"/>
        <end position="196"/>
    </location>
</feature>